<reference evidence="2 3" key="1">
    <citation type="submission" date="2018-09" db="EMBL/GenBank/DDBJ databases">
        <authorList>
            <consortium name="Pathogen Informatics"/>
        </authorList>
    </citation>
    <scope>NUCLEOTIDE SEQUENCE [LARGE SCALE GENOMIC DNA]</scope>
    <source>
        <strain evidence="2 3">OH-22767</strain>
    </source>
</reference>
<keyword evidence="1" id="KW-1133">Transmembrane helix</keyword>
<dbReference type="RefSeq" id="WP_119058707.1">
    <property type="nucleotide sequence ID" value="NZ_UNSC01000001.1"/>
</dbReference>
<dbReference type="OrthoDB" id="329514at2"/>
<sequence>MNPYVALKHFHSYWAFIVVLLSLILLAATLYYFFTKKPIHIGLRKVSFYTVLSFHIQFVFGLALYVFSPVVQSSWADGIAMQTGPRLLALEHPVMMFTAVILMTIANAKLKKNSYITGSILAFVLLATLCFYMIPWTQWMANF</sequence>
<keyword evidence="1" id="KW-0472">Membrane</keyword>
<proteinExistence type="predicted"/>
<dbReference type="EMBL" id="UNSC01000001">
    <property type="protein sequence ID" value="SZD70995.1"/>
    <property type="molecule type" value="Genomic_DNA"/>
</dbReference>
<accession>A0A383TTW1</accession>
<dbReference type="Proteomes" id="UP000262142">
    <property type="component" value="Unassembled WGS sequence"/>
</dbReference>
<protein>
    <submittedName>
        <fullName evidence="2">Uncharacterized protein</fullName>
    </submittedName>
</protein>
<evidence type="ECO:0000313" key="3">
    <source>
        <dbReference type="Proteomes" id="UP000262142"/>
    </source>
</evidence>
<dbReference type="AlphaFoldDB" id="A0A383TTW1"/>
<feature type="transmembrane region" description="Helical" evidence="1">
    <location>
        <begin position="87"/>
        <end position="108"/>
    </location>
</feature>
<gene>
    <name evidence="2" type="ORF">SAMEA104719789_00086</name>
</gene>
<evidence type="ECO:0000313" key="2">
    <source>
        <dbReference type="EMBL" id="SZD70995.1"/>
    </source>
</evidence>
<feature type="transmembrane region" description="Helical" evidence="1">
    <location>
        <begin position="46"/>
        <end position="67"/>
    </location>
</feature>
<evidence type="ECO:0000256" key="1">
    <source>
        <dbReference type="SAM" id="Phobius"/>
    </source>
</evidence>
<keyword evidence="1" id="KW-0812">Transmembrane</keyword>
<feature type="transmembrane region" description="Helical" evidence="1">
    <location>
        <begin position="115"/>
        <end position="134"/>
    </location>
</feature>
<feature type="transmembrane region" description="Helical" evidence="1">
    <location>
        <begin position="12"/>
        <end position="34"/>
    </location>
</feature>
<name>A0A383TTW1_9FLAO</name>
<organism evidence="2 3">
    <name type="scientific">Candidatus Ornithobacterium hominis</name>
    <dbReference type="NCBI Taxonomy" id="2497989"/>
    <lineage>
        <taxon>Bacteria</taxon>
        <taxon>Pseudomonadati</taxon>
        <taxon>Bacteroidota</taxon>
        <taxon>Flavobacteriia</taxon>
        <taxon>Flavobacteriales</taxon>
        <taxon>Weeksellaceae</taxon>
        <taxon>Ornithobacterium</taxon>
    </lineage>
</organism>
<keyword evidence="3" id="KW-1185">Reference proteome</keyword>